<evidence type="ECO:0000256" key="1">
    <source>
        <dbReference type="ARBA" id="ARBA00004196"/>
    </source>
</evidence>
<evidence type="ECO:0000256" key="2">
    <source>
        <dbReference type="ARBA" id="ARBA00007639"/>
    </source>
</evidence>
<dbReference type="PANTHER" id="PTHR46847">
    <property type="entry name" value="D-ALLOSE-BINDING PERIPLASMIC PROTEIN-RELATED"/>
    <property type="match status" value="1"/>
</dbReference>
<dbReference type="InterPro" id="IPR025997">
    <property type="entry name" value="SBP_2_dom"/>
</dbReference>
<organism evidence="5 6">
    <name type="scientific">Levilinea saccharolytica</name>
    <dbReference type="NCBI Taxonomy" id="229921"/>
    <lineage>
        <taxon>Bacteria</taxon>
        <taxon>Bacillati</taxon>
        <taxon>Chloroflexota</taxon>
        <taxon>Anaerolineae</taxon>
        <taxon>Anaerolineales</taxon>
        <taxon>Anaerolineaceae</taxon>
        <taxon>Levilinea</taxon>
    </lineage>
</organism>
<name>A0A0P6XSJ6_9CHLR</name>
<dbReference type="PANTHER" id="PTHR46847:SF1">
    <property type="entry name" value="D-ALLOSE-BINDING PERIPLASMIC PROTEIN-RELATED"/>
    <property type="match status" value="1"/>
</dbReference>
<dbReference type="CDD" id="cd19970">
    <property type="entry name" value="PBP1_ABC_sugar_binding-like"/>
    <property type="match status" value="1"/>
</dbReference>
<dbReference type="SUPFAM" id="SSF53822">
    <property type="entry name" value="Periplasmic binding protein-like I"/>
    <property type="match status" value="1"/>
</dbReference>
<evidence type="ECO:0000259" key="4">
    <source>
        <dbReference type="Pfam" id="PF13407"/>
    </source>
</evidence>
<dbReference type="GO" id="GO:0030246">
    <property type="term" value="F:carbohydrate binding"/>
    <property type="evidence" value="ECO:0007669"/>
    <property type="project" value="UniProtKB-ARBA"/>
</dbReference>
<dbReference type="GO" id="GO:0030313">
    <property type="term" value="C:cell envelope"/>
    <property type="evidence" value="ECO:0007669"/>
    <property type="project" value="UniProtKB-SubCell"/>
</dbReference>
<dbReference type="AlphaFoldDB" id="A0A0P6XSJ6"/>
<comment type="subcellular location">
    <subcellularLocation>
        <location evidence="1">Cell envelope</location>
    </subcellularLocation>
</comment>
<evidence type="ECO:0000256" key="3">
    <source>
        <dbReference type="ARBA" id="ARBA00022729"/>
    </source>
</evidence>
<evidence type="ECO:0000313" key="6">
    <source>
        <dbReference type="Proteomes" id="UP000050501"/>
    </source>
</evidence>
<dbReference type="EMBL" id="LGCM01000032">
    <property type="protein sequence ID" value="KPL83344.1"/>
    <property type="molecule type" value="Genomic_DNA"/>
</dbReference>
<sequence>MFESVEAPTPHSADAEPPIRVALVMKTLTNPFFIEMERGARRAERELGIQLVVKTAAQETSIQEQVQIIDALILEKVDAIVIAPGDSVELIPPLKRAQDAGIIIINIDNRLDADLSKKSGLKDVPYVGVDNEKGGYLSAMELVRRLTGPNEAAILEGIPTSQNSVDRVAGAQRAFAENPQIELVLIQSAHWKIDEGYEVTREILAQFPNIKALFCANDMMALGAVQYLQDAGMQGVLVAGYDNLSEVQDALKQGALVATIDQQAAEQGYLGVQYAVRALKNETLPAETLVDVQLVTASSLP</sequence>
<dbReference type="InterPro" id="IPR028082">
    <property type="entry name" value="Peripla_BP_I"/>
</dbReference>
<comment type="similarity">
    <text evidence="2">Belongs to the bacterial solute-binding protein 2 family.</text>
</comment>
<dbReference type="Pfam" id="PF13407">
    <property type="entry name" value="Peripla_BP_4"/>
    <property type="match status" value="1"/>
</dbReference>
<keyword evidence="6" id="KW-1185">Reference proteome</keyword>
<protein>
    <submittedName>
        <fullName evidence="5">Sugar ABC transporter ATPase</fullName>
    </submittedName>
</protein>
<dbReference type="PATRIC" id="fig|229921.5.peg.2574"/>
<keyword evidence="3" id="KW-0732">Signal</keyword>
<accession>A0A0P6XSJ6</accession>
<gene>
    <name evidence="5" type="ORF">ADN01_08585</name>
</gene>
<dbReference type="STRING" id="229921.ADN01_08585"/>
<comment type="caution">
    <text evidence="5">The sequence shown here is derived from an EMBL/GenBank/DDBJ whole genome shotgun (WGS) entry which is preliminary data.</text>
</comment>
<dbReference type="Gene3D" id="3.40.50.2300">
    <property type="match status" value="2"/>
</dbReference>
<proteinExistence type="inferred from homology"/>
<evidence type="ECO:0000313" key="5">
    <source>
        <dbReference type="EMBL" id="KPL83344.1"/>
    </source>
</evidence>
<reference evidence="5 6" key="1">
    <citation type="submission" date="2015-07" db="EMBL/GenBank/DDBJ databases">
        <title>Genome sequence of Levilinea saccharolytica DSM 16555.</title>
        <authorList>
            <person name="Hemp J."/>
            <person name="Ward L.M."/>
            <person name="Pace L.A."/>
            <person name="Fischer W.W."/>
        </authorList>
    </citation>
    <scope>NUCLEOTIDE SEQUENCE [LARGE SCALE GENOMIC DNA]</scope>
    <source>
        <strain evidence="5 6">KIBI-1</strain>
    </source>
</reference>
<feature type="domain" description="Periplasmic binding protein" evidence="4">
    <location>
        <begin position="21"/>
        <end position="282"/>
    </location>
</feature>
<dbReference type="Proteomes" id="UP000050501">
    <property type="component" value="Unassembled WGS sequence"/>
</dbReference>